<name>A0A427A516_ENSVE</name>
<gene>
    <name evidence="1" type="ORF">B296_00026441</name>
</gene>
<accession>A0A427A516</accession>
<proteinExistence type="predicted"/>
<organism evidence="1 2">
    <name type="scientific">Ensete ventricosum</name>
    <name type="common">Abyssinian banana</name>
    <name type="synonym">Musa ensete</name>
    <dbReference type="NCBI Taxonomy" id="4639"/>
    <lineage>
        <taxon>Eukaryota</taxon>
        <taxon>Viridiplantae</taxon>
        <taxon>Streptophyta</taxon>
        <taxon>Embryophyta</taxon>
        <taxon>Tracheophyta</taxon>
        <taxon>Spermatophyta</taxon>
        <taxon>Magnoliopsida</taxon>
        <taxon>Liliopsida</taxon>
        <taxon>Zingiberales</taxon>
        <taxon>Musaceae</taxon>
        <taxon>Ensete</taxon>
    </lineage>
</organism>
<dbReference type="AlphaFoldDB" id="A0A427A516"/>
<dbReference type="EMBL" id="AMZH03003741">
    <property type="protein sequence ID" value="RRT71335.1"/>
    <property type="molecule type" value="Genomic_DNA"/>
</dbReference>
<evidence type="ECO:0000313" key="1">
    <source>
        <dbReference type="EMBL" id="RRT71335.1"/>
    </source>
</evidence>
<evidence type="ECO:0000313" key="2">
    <source>
        <dbReference type="Proteomes" id="UP000287651"/>
    </source>
</evidence>
<protein>
    <submittedName>
        <fullName evidence="1">Uncharacterized protein</fullName>
    </submittedName>
</protein>
<comment type="caution">
    <text evidence="1">The sequence shown here is derived from an EMBL/GenBank/DDBJ whole genome shotgun (WGS) entry which is preliminary data.</text>
</comment>
<reference evidence="1 2" key="1">
    <citation type="journal article" date="2014" name="Agronomy (Basel)">
        <title>A Draft Genome Sequence for Ensete ventricosum, the Drought-Tolerant Tree Against Hunger.</title>
        <authorList>
            <person name="Harrison J."/>
            <person name="Moore K.A."/>
            <person name="Paszkiewicz K."/>
            <person name="Jones T."/>
            <person name="Grant M."/>
            <person name="Ambacheew D."/>
            <person name="Muzemil S."/>
            <person name="Studholme D.J."/>
        </authorList>
    </citation>
    <scope>NUCLEOTIDE SEQUENCE [LARGE SCALE GENOMIC DNA]</scope>
</reference>
<sequence length="94" mass="10569">MVAPTPNRYWRLFNNPGFTPPALNPGPLAVSAEVFLNFTQQVQTLAGMVQTILTEVVFHLILRLPRQRIRAQFHGELPSKTNGHVTPWLPAGKR</sequence>
<dbReference type="Proteomes" id="UP000287651">
    <property type="component" value="Unassembled WGS sequence"/>
</dbReference>